<dbReference type="InterPro" id="IPR013216">
    <property type="entry name" value="Methyltransf_11"/>
</dbReference>
<evidence type="ECO:0000259" key="1">
    <source>
        <dbReference type="Pfam" id="PF08241"/>
    </source>
</evidence>
<reference evidence="2 3" key="1">
    <citation type="submission" date="2014-10" db="EMBL/GenBank/DDBJ databases">
        <title>Draft genome of anammox bacterium scalindua brodae, obtained using differential coverage binning of sequence data from two enrichment reactors.</title>
        <authorList>
            <person name="Speth D.R."/>
            <person name="Russ L."/>
            <person name="Kartal B."/>
            <person name="Op den Camp H.J."/>
            <person name="Dutilh B.E."/>
            <person name="Jetten M.S."/>
        </authorList>
    </citation>
    <scope>NUCLEOTIDE SEQUENCE [LARGE SCALE GENOMIC DNA]</scope>
    <source>
        <strain evidence="2">RU1</strain>
    </source>
</reference>
<evidence type="ECO:0000313" key="2">
    <source>
        <dbReference type="EMBL" id="KHE92967.1"/>
    </source>
</evidence>
<protein>
    <submittedName>
        <fullName evidence="2">Two-component response regulator</fullName>
    </submittedName>
</protein>
<dbReference type="Gene3D" id="3.40.50.150">
    <property type="entry name" value="Vaccinia Virus protein VP39"/>
    <property type="match status" value="1"/>
</dbReference>
<gene>
    <name evidence="2" type="ORF">SCABRO_01356</name>
</gene>
<dbReference type="PANTHER" id="PTHR43861:SF6">
    <property type="entry name" value="METHYLTRANSFERASE TYPE 11"/>
    <property type="match status" value="1"/>
</dbReference>
<dbReference type="InterPro" id="IPR029063">
    <property type="entry name" value="SAM-dependent_MTases_sf"/>
</dbReference>
<dbReference type="EMBL" id="JRYO01000085">
    <property type="protein sequence ID" value="KHE92967.1"/>
    <property type="molecule type" value="Genomic_DNA"/>
</dbReference>
<dbReference type="PANTHER" id="PTHR43861">
    <property type="entry name" value="TRANS-ACONITATE 2-METHYLTRANSFERASE-RELATED"/>
    <property type="match status" value="1"/>
</dbReference>
<comment type="caution">
    <text evidence="2">The sequence shown here is derived from an EMBL/GenBank/DDBJ whole genome shotgun (WGS) entry which is preliminary data.</text>
</comment>
<dbReference type="AlphaFoldDB" id="A0A0B0EIU2"/>
<proteinExistence type="predicted"/>
<dbReference type="SUPFAM" id="SSF53335">
    <property type="entry name" value="S-adenosyl-L-methionine-dependent methyltransferases"/>
    <property type="match status" value="1"/>
</dbReference>
<feature type="domain" description="Methyltransferase type 11" evidence="1">
    <location>
        <begin position="49"/>
        <end position="138"/>
    </location>
</feature>
<dbReference type="GO" id="GO:0008757">
    <property type="term" value="F:S-adenosylmethionine-dependent methyltransferase activity"/>
    <property type="evidence" value="ECO:0007669"/>
    <property type="project" value="InterPro"/>
</dbReference>
<name>A0A0B0EIU2_9BACT</name>
<dbReference type="CDD" id="cd02440">
    <property type="entry name" value="AdoMet_MTases"/>
    <property type="match status" value="1"/>
</dbReference>
<dbReference type="Pfam" id="PF08241">
    <property type="entry name" value="Methyltransf_11"/>
    <property type="match status" value="1"/>
</dbReference>
<accession>A0A0B0EIU2</accession>
<evidence type="ECO:0000313" key="3">
    <source>
        <dbReference type="Proteomes" id="UP000030652"/>
    </source>
</evidence>
<sequence>MVRQGYKDFYELQADEYSPEDGRINYRHDQFFNVRNLIQKSYGEKCTILDVGCGNGYQTAPFTGKNKVFGLDISEANIEKATAKGIIAQLHDIEEPIPFKDATFDVVVCSEVLEHLFFPEEVIKECYRVLKKSGLFIVTIPNLYCLRNRISMLMGRNCNFVEYPINREHIRFFSLYGMMDILKETGFKIQHFRGQEFAMNFSWPYKVIWYLHGGNKGLRILIRIATLGRIRLNYRAQYYNSTSTVFWDGF</sequence>
<dbReference type="eggNOG" id="COG2227">
    <property type="taxonomic scope" value="Bacteria"/>
</dbReference>
<dbReference type="Proteomes" id="UP000030652">
    <property type="component" value="Unassembled WGS sequence"/>
</dbReference>
<organism evidence="2 3">
    <name type="scientific">Candidatus Scalindua brodae</name>
    <dbReference type="NCBI Taxonomy" id="237368"/>
    <lineage>
        <taxon>Bacteria</taxon>
        <taxon>Pseudomonadati</taxon>
        <taxon>Planctomycetota</taxon>
        <taxon>Candidatus Brocadiia</taxon>
        <taxon>Candidatus Brocadiales</taxon>
        <taxon>Candidatus Scalinduaceae</taxon>
        <taxon>Candidatus Scalindua</taxon>
    </lineage>
</organism>